<dbReference type="InterPro" id="IPR050783">
    <property type="entry name" value="Oxylipin_biosynth_metab"/>
</dbReference>
<protein>
    <recommendedName>
        <fullName evidence="7">Heme peroxidase</fullName>
    </recommendedName>
</protein>
<dbReference type="Pfam" id="PF03098">
    <property type="entry name" value="An_peroxidase"/>
    <property type="match status" value="1"/>
</dbReference>
<dbReference type="SUPFAM" id="SSF48113">
    <property type="entry name" value="Heme-dependent peroxidases"/>
    <property type="match status" value="1"/>
</dbReference>
<dbReference type="PRINTS" id="PR00457">
    <property type="entry name" value="ANPEROXIDASE"/>
</dbReference>
<evidence type="ECO:0000256" key="2">
    <source>
        <dbReference type="ARBA" id="ARBA00022964"/>
    </source>
</evidence>
<keyword evidence="4" id="KW-0408">Iron</keyword>
<reference evidence="5" key="1">
    <citation type="submission" date="2022-06" db="EMBL/GenBank/DDBJ databases">
        <title>Complete genome sequence of soil microorganisms Streptomyces sp. Qhu-M197 isolated from Alpine meadows habitats on the Tibetan Plateau.</title>
        <authorList>
            <person name="Zhang B."/>
            <person name="Xiang X."/>
            <person name="Fan J."/>
        </authorList>
    </citation>
    <scope>NUCLEOTIDE SEQUENCE</scope>
    <source>
        <strain evidence="5">Qhu-M197</strain>
    </source>
</reference>
<dbReference type="Gene3D" id="1.10.640.10">
    <property type="entry name" value="Haem peroxidase domain superfamily, animal type"/>
    <property type="match status" value="1"/>
</dbReference>
<dbReference type="InterPro" id="IPR037120">
    <property type="entry name" value="Haem_peroxidase_sf_animal"/>
</dbReference>
<dbReference type="EMBL" id="CP099468">
    <property type="protein sequence ID" value="USQ85876.1"/>
    <property type="molecule type" value="Genomic_DNA"/>
</dbReference>
<accession>A0ABY4ZA78</accession>
<organism evidence="5 6">
    <name type="scientific">Streptomyces phaeoluteigriseus</name>
    <dbReference type="NCBI Taxonomy" id="114686"/>
    <lineage>
        <taxon>Bacteria</taxon>
        <taxon>Bacillati</taxon>
        <taxon>Actinomycetota</taxon>
        <taxon>Actinomycetes</taxon>
        <taxon>Kitasatosporales</taxon>
        <taxon>Streptomycetaceae</taxon>
        <taxon>Streptomyces</taxon>
        <taxon>Streptomyces aurantiacus group</taxon>
    </lineage>
</organism>
<evidence type="ECO:0000313" key="5">
    <source>
        <dbReference type="EMBL" id="USQ85876.1"/>
    </source>
</evidence>
<evidence type="ECO:0000256" key="4">
    <source>
        <dbReference type="ARBA" id="ARBA00023004"/>
    </source>
</evidence>
<proteinExistence type="predicted"/>
<dbReference type="InterPro" id="IPR019791">
    <property type="entry name" value="Haem_peroxidase_animal"/>
</dbReference>
<evidence type="ECO:0000256" key="1">
    <source>
        <dbReference type="ARBA" id="ARBA00022723"/>
    </source>
</evidence>
<evidence type="ECO:0000313" key="6">
    <source>
        <dbReference type="Proteomes" id="UP001056374"/>
    </source>
</evidence>
<sequence>MLVPRLLSMVSRYLPNIVGPLGLSGVPPIRRFVSRAVINNFGYMTTLRPRALSLVGDYTSWQSLTDRTFSGRHLPPATPEAQAALPPETEVVALYRREHFGASTDTSVMFMFFAQWFTDSFLRTSLTDYRKNESNHEIDLCQIYGVNRDKTELLRAHQGGRLKSQVIAGEEYPVFLFEPRKAGGPLVFKKEFEGLHDPVFITDVILRSAPEEQKDTFFAVGLEHGNSTIGNTAMNIVFLREHNRVASVLAAENPDWDDDRIFETTRNIMIVVLLKLVVEEYIVHIAPFEFALEAVPFLADEERWNRTNWCAIEFNLLYRWHPLVPDTIGTGSEQLDATGFRNNNPLVLSEGVEALMARCSRASAGKIALGNTPAFLVDRSAPDWPSVEEVTVDLMRKARLQSFNAYRKAYKLRPLKSFEELTADAKIRERLKALYGHIDQLEWYVGIFAEDYPDYMMMGELMTAMVANDAFTQALTNPLLARNVFTEATFTKTGMKIIADTGSLQEIVARNSESPTSVHVSFRYDSKHEPTYV</sequence>
<gene>
    <name evidence="5" type="ORF">NFX46_20345</name>
</gene>
<keyword evidence="1" id="KW-0479">Metal-binding</keyword>
<dbReference type="PANTHER" id="PTHR11903:SF39">
    <property type="entry name" value="PROSTAGLANDIN G_H SYNTHASE 2-LIKE"/>
    <property type="match status" value="1"/>
</dbReference>
<dbReference type="Proteomes" id="UP001056374">
    <property type="component" value="Chromosome"/>
</dbReference>
<dbReference type="RefSeq" id="WP_252551158.1">
    <property type="nucleotide sequence ID" value="NZ_CP099468.1"/>
</dbReference>
<evidence type="ECO:0000256" key="3">
    <source>
        <dbReference type="ARBA" id="ARBA00023002"/>
    </source>
</evidence>
<keyword evidence="2" id="KW-0223">Dioxygenase</keyword>
<dbReference type="PROSITE" id="PS50292">
    <property type="entry name" value="PEROXIDASE_3"/>
    <property type="match status" value="1"/>
</dbReference>
<name>A0ABY4ZA78_9ACTN</name>
<evidence type="ECO:0008006" key="7">
    <source>
        <dbReference type="Google" id="ProtNLM"/>
    </source>
</evidence>
<keyword evidence="6" id="KW-1185">Reference proteome</keyword>
<dbReference type="InterPro" id="IPR010255">
    <property type="entry name" value="Haem_peroxidase_sf"/>
</dbReference>
<keyword evidence="3" id="KW-0560">Oxidoreductase</keyword>
<dbReference type="PANTHER" id="PTHR11903">
    <property type="entry name" value="PROSTAGLANDIN G/H SYNTHASE"/>
    <property type="match status" value="1"/>
</dbReference>